<dbReference type="PANTHER" id="PTHR43142">
    <property type="entry name" value="CARBOXYLIC ESTER HYDROLASE"/>
    <property type="match status" value="1"/>
</dbReference>
<dbReference type="PROSITE" id="PS00941">
    <property type="entry name" value="CARBOXYLESTERASE_B_2"/>
    <property type="match status" value="1"/>
</dbReference>
<dbReference type="Proteomes" id="UP000324832">
    <property type="component" value="Unassembled WGS sequence"/>
</dbReference>
<dbReference type="Pfam" id="PF00135">
    <property type="entry name" value="COesterase"/>
    <property type="match status" value="1"/>
</dbReference>
<sequence length="537" mass="60912">MVRVEVEQGILEGAELETVTKDGRYYSFKGIPYAAPPVGKLRFMEPQPPLPWDGVRLATEHGPKCPQRDLIEDIIETGNEDCLYLNVYTPDLTPKKPLPVMFFIHGGAFKWGTGNAELYGPDFLINHEVIIVTCNYRLEAFGFLCLNTKEVPGNAGMKDQVAALKWVKNNIAKFGGDCDNITLFGESAGSAATSLHLISPLSKGLFKRIIAMSGVLFGDWLYPFESTRRAFLLGRQLGCETKNPEELLEFLQSVPAEKFIDVSPHILQCEDGADNVMKMYSFTPVVEKDSGQNAFLLEDPATLLRKRNSVDNDIMLGYTSEECLIFARAFKEYILRYNKNPELFVPLRILYHAPQAKILEASDAIIDRYFAGTPTNSIEYMKKYMKYCSDTTFIYPIHYFIRLISKASKSKIFLYKFSAVTERNIFAHRGAQYVPGAKGFAHMDDLMYIFYASKYNLPIDKNTKGYKMIQQICRLFTNFAKYGNPTPDSSFNVKWPEYKSTSKGYLDIDETLKPGVDLDVEIVKFWDSIYKISGVDL</sequence>
<name>A0A5E4QII7_9NEOP</name>
<feature type="domain" description="Carboxylesterase type B" evidence="7">
    <location>
        <begin position="4"/>
        <end position="513"/>
    </location>
</feature>
<dbReference type="AlphaFoldDB" id="A0A5E4QII7"/>
<dbReference type="EC" id="3.1.1.-" evidence="6"/>
<dbReference type="PANTHER" id="PTHR43142:SF1">
    <property type="entry name" value="CARBOXYLIC ESTER HYDROLASE"/>
    <property type="match status" value="1"/>
</dbReference>
<evidence type="ECO:0000259" key="7">
    <source>
        <dbReference type="Pfam" id="PF00135"/>
    </source>
</evidence>
<dbReference type="InterPro" id="IPR019826">
    <property type="entry name" value="Carboxylesterase_B_AS"/>
</dbReference>
<keyword evidence="4" id="KW-1015">Disulfide bond</keyword>
<dbReference type="GO" id="GO:0052689">
    <property type="term" value="F:carboxylic ester hydrolase activity"/>
    <property type="evidence" value="ECO:0007669"/>
    <property type="project" value="UniProtKB-KW"/>
</dbReference>
<evidence type="ECO:0000256" key="1">
    <source>
        <dbReference type="ARBA" id="ARBA00005964"/>
    </source>
</evidence>
<keyword evidence="2" id="KW-0719">Serine esterase</keyword>
<evidence type="ECO:0000256" key="2">
    <source>
        <dbReference type="ARBA" id="ARBA00022487"/>
    </source>
</evidence>
<keyword evidence="5" id="KW-0325">Glycoprotein</keyword>
<evidence type="ECO:0000313" key="8">
    <source>
        <dbReference type="EMBL" id="VVC98111.1"/>
    </source>
</evidence>
<dbReference type="PROSITE" id="PS00122">
    <property type="entry name" value="CARBOXYLESTERASE_B_1"/>
    <property type="match status" value="1"/>
</dbReference>
<protein>
    <recommendedName>
        <fullName evidence="6">Carboxylic ester hydrolase</fullName>
        <ecNumber evidence="6">3.1.1.-</ecNumber>
    </recommendedName>
</protein>
<evidence type="ECO:0000256" key="3">
    <source>
        <dbReference type="ARBA" id="ARBA00022801"/>
    </source>
</evidence>
<dbReference type="EMBL" id="FZQP02003379">
    <property type="protein sequence ID" value="VVC98111.1"/>
    <property type="molecule type" value="Genomic_DNA"/>
</dbReference>
<dbReference type="SUPFAM" id="SSF53474">
    <property type="entry name" value="alpha/beta-Hydrolases"/>
    <property type="match status" value="1"/>
</dbReference>
<dbReference type="InterPro" id="IPR019819">
    <property type="entry name" value="Carboxylesterase_B_CS"/>
</dbReference>
<evidence type="ECO:0000256" key="5">
    <source>
        <dbReference type="ARBA" id="ARBA00023180"/>
    </source>
</evidence>
<gene>
    <name evidence="8" type="ORF">LSINAPIS_LOCUS9249</name>
</gene>
<dbReference type="InterPro" id="IPR002018">
    <property type="entry name" value="CarbesteraseB"/>
</dbReference>
<dbReference type="InterPro" id="IPR029058">
    <property type="entry name" value="AB_hydrolase_fold"/>
</dbReference>
<keyword evidence="3 6" id="KW-0378">Hydrolase</keyword>
<evidence type="ECO:0000313" key="9">
    <source>
        <dbReference type="Proteomes" id="UP000324832"/>
    </source>
</evidence>
<reference evidence="8 9" key="1">
    <citation type="submission" date="2017-07" db="EMBL/GenBank/DDBJ databases">
        <authorList>
            <person name="Talla V."/>
            <person name="Backstrom N."/>
        </authorList>
    </citation>
    <scope>NUCLEOTIDE SEQUENCE [LARGE SCALE GENOMIC DNA]</scope>
</reference>
<evidence type="ECO:0000256" key="4">
    <source>
        <dbReference type="ARBA" id="ARBA00023157"/>
    </source>
</evidence>
<proteinExistence type="inferred from homology"/>
<dbReference type="Gene3D" id="3.40.50.1820">
    <property type="entry name" value="alpha/beta hydrolase"/>
    <property type="match status" value="1"/>
</dbReference>
<comment type="similarity">
    <text evidence="1 6">Belongs to the type-B carboxylesterase/lipase family.</text>
</comment>
<organism evidence="8 9">
    <name type="scientific">Leptidea sinapis</name>
    <dbReference type="NCBI Taxonomy" id="189913"/>
    <lineage>
        <taxon>Eukaryota</taxon>
        <taxon>Metazoa</taxon>
        <taxon>Ecdysozoa</taxon>
        <taxon>Arthropoda</taxon>
        <taxon>Hexapoda</taxon>
        <taxon>Insecta</taxon>
        <taxon>Pterygota</taxon>
        <taxon>Neoptera</taxon>
        <taxon>Endopterygota</taxon>
        <taxon>Lepidoptera</taxon>
        <taxon>Glossata</taxon>
        <taxon>Ditrysia</taxon>
        <taxon>Papilionoidea</taxon>
        <taxon>Pieridae</taxon>
        <taxon>Dismorphiinae</taxon>
        <taxon>Leptidea</taxon>
    </lineage>
</organism>
<accession>A0A5E4QII7</accession>
<evidence type="ECO:0000256" key="6">
    <source>
        <dbReference type="RuleBase" id="RU361235"/>
    </source>
</evidence>
<keyword evidence="9" id="KW-1185">Reference proteome</keyword>